<proteinExistence type="predicted"/>
<feature type="compositionally biased region" description="Low complexity" evidence="1">
    <location>
        <begin position="76"/>
        <end position="95"/>
    </location>
</feature>
<protein>
    <submittedName>
        <fullName evidence="2">Uncharacterized protein</fullName>
    </submittedName>
</protein>
<feature type="region of interest" description="Disordered" evidence="1">
    <location>
        <begin position="76"/>
        <end position="103"/>
    </location>
</feature>
<dbReference type="Proteomes" id="UP000075515">
    <property type="component" value="Unassembled WGS sequence"/>
</dbReference>
<organism evidence="2 3">
    <name type="scientific">Sorangium cellulosum</name>
    <name type="common">Polyangium cellulosum</name>
    <dbReference type="NCBI Taxonomy" id="56"/>
    <lineage>
        <taxon>Bacteria</taxon>
        <taxon>Pseudomonadati</taxon>
        <taxon>Myxococcota</taxon>
        <taxon>Polyangia</taxon>
        <taxon>Polyangiales</taxon>
        <taxon>Polyangiaceae</taxon>
        <taxon>Sorangium</taxon>
    </lineage>
</organism>
<name>A0A150S6G6_SORCE</name>
<accession>A0A150S6G6</accession>
<comment type="caution">
    <text evidence="2">The sequence shown here is derived from an EMBL/GenBank/DDBJ whole genome shotgun (WGS) entry which is preliminary data.</text>
</comment>
<dbReference type="AlphaFoldDB" id="A0A150S6G6"/>
<evidence type="ECO:0000313" key="3">
    <source>
        <dbReference type="Proteomes" id="UP000075515"/>
    </source>
</evidence>
<sequence>MPGRFLLDGPDVSRWKRWKSFGSSSGWMPGPRFSIATSTSASRRESVTRVGALGSPYLAALRRRFPTTWSTRAASAWTSGTPSSAASTTARSGRSMLARSTAARSWAQRSIGCRSREKRRASSLEASSRSSAIRSMRWTLARIFRLQPRMSAASDRRDSMPAHAVIAVSGCLRSCATMESHSSRSRSRSMKWVTSS</sequence>
<evidence type="ECO:0000313" key="2">
    <source>
        <dbReference type="EMBL" id="KYF87946.1"/>
    </source>
</evidence>
<evidence type="ECO:0000256" key="1">
    <source>
        <dbReference type="SAM" id="MobiDB-lite"/>
    </source>
</evidence>
<dbReference type="EMBL" id="JEMC01002406">
    <property type="protein sequence ID" value="KYF87946.1"/>
    <property type="molecule type" value="Genomic_DNA"/>
</dbReference>
<gene>
    <name evidence="2" type="ORF">BE18_40660</name>
</gene>
<reference evidence="2 3" key="1">
    <citation type="submission" date="2014-02" db="EMBL/GenBank/DDBJ databases">
        <title>The small core and large imbalanced accessory genome model reveals a collaborative survival strategy of Sorangium cellulosum strains in nature.</title>
        <authorList>
            <person name="Han K."/>
            <person name="Peng R."/>
            <person name="Blom J."/>
            <person name="Li Y.-Z."/>
        </authorList>
    </citation>
    <scope>NUCLEOTIDE SEQUENCE [LARGE SCALE GENOMIC DNA]</scope>
    <source>
        <strain evidence="2 3">So0149</strain>
    </source>
</reference>